<dbReference type="GO" id="GO:0016020">
    <property type="term" value="C:membrane"/>
    <property type="evidence" value="ECO:0007669"/>
    <property type="project" value="UniProtKB-SubCell"/>
</dbReference>
<dbReference type="Gene3D" id="2.40.10.10">
    <property type="entry name" value="Trypsin-like serine proteases"/>
    <property type="match status" value="2"/>
</dbReference>
<dbReference type="Proteomes" id="UP000244989">
    <property type="component" value="Unassembled WGS sequence"/>
</dbReference>
<dbReference type="GO" id="GO:0004252">
    <property type="term" value="F:serine-type endopeptidase activity"/>
    <property type="evidence" value="ECO:0007669"/>
    <property type="project" value="InterPro"/>
</dbReference>
<evidence type="ECO:0000256" key="3">
    <source>
        <dbReference type="ARBA" id="ARBA00022989"/>
    </source>
</evidence>
<dbReference type="InterPro" id="IPR003825">
    <property type="entry name" value="Colicin-V_CvpA"/>
</dbReference>
<dbReference type="KEGG" id="cyz:C3B44_00975"/>
<keyword evidence="6" id="KW-0378">Hydrolase</keyword>
<keyword evidence="7" id="KW-1185">Reference proteome</keyword>
<proteinExistence type="predicted"/>
<dbReference type="PRINTS" id="PR00834">
    <property type="entry name" value="PROTEASES2C"/>
</dbReference>
<dbReference type="InterPro" id="IPR047680">
    <property type="entry name" value="MarP-like"/>
</dbReference>
<organism evidence="6 7">
    <name type="scientific">Corynebacterium yudongzhengii</name>
    <dbReference type="NCBI Taxonomy" id="2080740"/>
    <lineage>
        <taxon>Bacteria</taxon>
        <taxon>Bacillati</taxon>
        <taxon>Actinomycetota</taxon>
        <taxon>Actinomycetes</taxon>
        <taxon>Mycobacteriales</taxon>
        <taxon>Corynebacteriaceae</taxon>
        <taxon>Corynebacterium</taxon>
    </lineage>
</organism>
<feature type="transmembrane region" description="Helical" evidence="5">
    <location>
        <begin position="105"/>
        <end position="127"/>
    </location>
</feature>
<dbReference type="InterPro" id="IPR043504">
    <property type="entry name" value="Peptidase_S1_PA_chymotrypsin"/>
</dbReference>
<dbReference type="PANTHER" id="PTHR43019">
    <property type="entry name" value="SERINE ENDOPROTEASE DEGS"/>
    <property type="match status" value="1"/>
</dbReference>
<dbReference type="RefSeq" id="WP_108430712.1">
    <property type="nucleotide sequence ID" value="NZ_CP026947.1"/>
</dbReference>
<evidence type="ECO:0000256" key="5">
    <source>
        <dbReference type="SAM" id="Phobius"/>
    </source>
</evidence>
<evidence type="ECO:0000256" key="1">
    <source>
        <dbReference type="ARBA" id="ARBA00004141"/>
    </source>
</evidence>
<protein>
    <submittedName>
        <fullName evidence="6">Serine protease</fullName>
    </submittedName>
</protein>
<gene>
    <name evidence="6" type="ORF">DF222_08555</name>
</gene>
<dbReference type="Pfam" id="PF02674">
    <property type="entry name" value="Colicin_V"/>
    <property type="match status" value="1"/>
</dbReference>
<reference evidence="7" key="1">
    <citation type="submission" date="2018-04" db="EMBL/GenBank/DDBJ databases">
        <authorList>
            <person name="Liu S."/>
            <person name="Wang Z."/>
            <person name="Li J."/>
        </authorList>
    </citation>
    <scope>NUCLEOTIDE SEQUENCE [LARGE SCALE GENOMIC DNA]</scope>
    <source>
        <strain evidence="7">2189</strain>
    </source>
</reference>
<keyword evidence="6" id="KW-0645">Protease</keyword>
<comment type="caution">
    <text evidence="6">The sequence shown here is derived from an EMBL/GenBank/DDBJ whole genome shotgun (WGS) entry which is preliminary data.</text>
</comment>
<feature type="transmembrane region" description="Helical" evidence="5">
    <location>
        <begin position="32"/>
        <end position="55"/>
    </location>
</feature>
<name>A0A2U1T5F8_9CORY</name>
<evidence type="ECO:0000313" key="7">
    <source>
        <dbReference type="Proteomes" id="UP000244989"/>
    </source>
</evidence>
<sequence>MTAALVVDVLLVIVGLIALVSGWRQGAVGSVLSAIGIVAGLIIGVALAPLVGGLVESSALRFLLALAVIVLIVSLGNLVGGMLGAGIRNQMRRSSAHLLDSAVGALFQFVAVLVVVWMVSVPLAAGLGPPASDGVRNSKVLRTIDSLTPDSLAQLPARLAAVLDDSGLPPLVSPFLDTREDVEAPSQNVAGPQLVEALRPSIIHVMGAAEICDRRLMGSGFVTAPDYVITNAHVVAGTQSVRLDTVLGVKEADVVYFNPNVDIAVLHSPGLGLEPLVWAQQPASTGDDALVLGHPGSGPFEAAPARIADRITISGSDIYANGRVEREAYAVRGSIREGNSGGPLVNRNGEVLGVVFGASRENSSTGFAVTAREVQRQVGEVTQHTQPVDTQACVGA</sequence>
<dbReference type="SUPFAM" id="SSF50494">
    <property type="entry name" value="Trypsin-like serine proteases"/>
    <property type="match status" value="1"/>
</dbReference>
<dbReference type="NCBIfam" id="NF033740">
    <property type="entry name" value="MarP_fam_protase"/>
    <property type="match status" value="1"/>
</dbReference>
<dbReference type="EMBL" id="QEEZ01000016">
    <property type="protein sequence ID" value="PWC01221.1"/>
    <property type="molecule type" value="Genomic_DNA"/>
</dbReference>
<keyword evidence="2 5" id="KW-0812">Transmembrane</keyword>
<evidence type="ECO:0000256" key="4">
    <source>
        <dbReference type="ARBA" id="ARBA00023136"/>
    </source>
</evidence>
<dbReference type="GO" id="GO:0009403">
    <property type="term" value="P:toxin biosynthetic process"/>
    <property type="evidence" value="ECO:0007669"/>
    <property type="project" value="InterPro"/>
</dbReference>
<keyword evidence="4 5" id="KW-0472">Membrane</keyword>
<dbReference type="InterPro" id="IPR009003">
    <property type="entry name" value="Peptidase_S1_PA"/>
</dbReference>
<keyword evidence="3 5" id="KW-1133">Transmembrane helix</keyword>
<dbReference type="InterPro" id="IPR001940">
    <property type="entry name" value="Peptidase_S1C"/>
</dbReference>
<dbReference type="AlphaFoldDB" id="A0A2U1T5F8"/>
<dbReference type="OrthoDB" id="9766361at2"/>
<comment type="subcellular location">
    <subcellularLocation>
        <location evidence="1">Membrane</location>
        <topology evidence="1">Multi-pass membrane protein</topology>
    </subcellularLocation>
</comment>
<feature type="transmembrane region" description="Helical" evidence="5">
    <location>
        <begin position="62"/>
        <end position="85"/>
    </location>
</feature>
<accession>A0A2U1T5F8</accession>
<evidence type="ECO:0000313" key="6">
    <source>
        <dbReference type="EMBL" id="PWC01221.1"/>
    </source>
</evidence>
<dbReference type="GO" id="GO:0006508">
    <property type="term" value="P:proteolysis"/>
    <property type="evidence" value="ECO:0007669"/>
    <property type="project" value="UniProtKB-KW"/>
</dbReference>
<dbReference type="PANTHER" id="PTHR43019:SF23">
    <property type="entry name" value="PROTEASE DO-LIKE 5, CHLOROPLASTIC"/>
    <property type="match status" value="1"/>
</dbReference>
<dbReference type="Pfam" id="PF13365">
    <property type="entry name" value="Trypsin_2"/>
    <property type="match status" value="1"/>
</dbReference>
<evidence type="ECO:0000256" key="2">
    <source>
        <dbReference type="ARBA" id="ARBA00022692"/>
    </source>
</evidence>